<feature type="region of interest" description="Disordered" evidence="1">
    <location>
        <begin position="13"/>
        <end position="53"/>
    </location>
</feature>
<reference evidence="2" key="1">
    <citation type="journal article" date="2018" name="Am. J. Bot.">
        <title>Organellar phylogenomics inform systematics in the green algal family Hydrodictyaceae (Chlorophyceae) and provide clues to the complex evolutionary history of plastid genomes in the green algal tree of life.</title>
        <authorList>
            <person name="McManus H.A."/>
            <person name="Fucikova K."/>
            <person name="Lewis P.O."/>
            <person name="Lewis L.A."/>
            <person name="Karol K.G."/>
        </authorList>
    </citation>
    <scope>NUCLEOTIDE SEQUENCE</scope>
</reference>
<sequence length="279" mass="31489">MALSLFNSSLLCSASKADSSVSDSSSLTSSAKPKESMQSKGKTEPIGEPISEPEEPIDVSLLNYPGIYEILDIKNNFSYYRESKLLIQRFARHYEGLMDESHESKALIEAFKQQNKQIENFRFLVLKSGPEWADRKVRLEYENKLVQANKHRCYNVKGVSDDSSVLSQSKAKSPTEMKARYSKTKNIRNPLSYNGKVYSSARAAAAGENIARSTVLRHVNSIKHPNVFYLQKEVYGQIPIFAKSEKGLSVLFNSMGECVKANYATSVQYAYRQIKRKVK</sequence>
<feature type="compositionally biased region" description="Basic and acidic residues" evidence="1">
    <location>
        <begin position="32"/>
        <end position="45"/>
    </location>
</feature>
<dbReference type="AlphaFoldDB" id="A0A2U8GIB9"/>
<keyword evidence="2" id="KW-0540">Nuclease</keyword>
<feature type="compositionally biased region" description="Low complexity" evidence="1">
    <location>
        <begin position="13"/>
        <end position="31"/>
    </location>
</feature>
<protein>
    <submittedName>
        <fullName evidence="2">Putative GIY-YIG homing endonuclease</fullName>
    </submittedName>
</protein>
<keyword evidence="2" id="KW-0934">Plastid</keyword>
<keyword evidence="2" id="KW-0255">Endonuclease</keyword>
<dbReference type="SUPFAM" id="SSF82771">
    <property type="entry name" value="GIY-YIG endonuclease"/>
    <property type="match status" value="1"/>
</dbReference>
<keyword evidence="2" id="KW-0150">Chloroplast</keyword>
<accession>A0A2U8GIB9</accession>
<dbReference type="InterPro" id="IPR035901">
    <property type="entry name" value="GIY-YIG_endonuc_sf"/>
</dbReference>
<evidence type="ECO:0000313" key="2">
    <source>
        <dbReference type="EMBL" id="AWI68422.1"/>
    </source>
</evidence>
<organism evidence="2">
    <name type="scientific">Pediastrum duplex</name>
    <name type="common">Green alga</name>
    <dbReference type="NCBI Taxonomy" id="3105"/>
    <lineage>
        <taxon>Eukaryota</taxon>
        <taxon>Viridiplantae</taxon>
        <taxon>Chlorophyta</taxon>
        <taxon>core chlorophytes</taxon>
        <taxon>Chlorophyceae</taxon>
        <taxon>CS clade</taxon>
        <taxon>Sphaeropleales</taxon>
        <taxon>Hydrodictyaceae</taxon>
        <taxon>Pediastrum</taxon>
    </lineage>
</organism>
<proteinExistence type="predicted"/>
<geneLocation type="chloroplast" evidence="2"/>
<evidence type="ECO:0000256" key="1">
    <source>
        <dbReference type="SAM" id="MobiDB-lite"/>
    </source>
</evidence>
<name>A0A2U8GIB9_PEDDU</name>
<keyword evidence="2" id="KW-0378">Hydrolase</keyword>
<dbReference type="Gene3D" id="3.40.1440.10">
    <property type="entry name" value="GIY-YIG endonuclease"/>
    <property type="match status" value="1"/>
</dbReference>
<dbReference type="GO" id="GO:0004519">
    <property type="term" value="F:endonuclease activity"/>
    <property type="evidence" value="ECO:0007669"/>
    <property type="project" value="UniProtKB-KW"/>
</dbReference>
<dbReference type="EMBL" id="MF276980">
    <property type="protein sequence ID" value="AWI68422.1"/>
    <property type="molecule type" value="Genomic_DNA"/>
</dbReference>